<evidence type="ECO:0008006" key="4">
    <source>
        <dbReference type="Google" id="ProtNLM"/>
    </source>
</evidence>
<keyword evidence="1" id="KW-0472">Membrane</keyword>
<accession>A0A8X6MEX6</accession>
<comment type="caution">
    <text evidence="2">The sequence shown here is derived from an EMBL/GenBank/DDBJ whole genome shotgun (WGS) entry which is preliminary data.</text>
</comment>
<keyword evidence="1" id="KW-0812">Transmembrane</keyword>
<feature type="transmembrane region" description="Helical" evidence="1">
    <location>
        <begin position="306"/>
        <end position="325"/>
    </location>
</feature>
<evidence type="ECO:0000313" key="3">
    <source>
        <dbReference type="Proteomes" id="UP000887013"/>
    </source>
</evidence>
<protein>
    <recommendedName>
        <fullName evidence="4">Gustatory receptor</fullName>
    </recommendedName>
</protein>
<reference evidence="2" key="1">
    <citation type="submission" date="2020-08" db="EMBL/GenBank/DDBJ databases">
        <title>Multicomponent nature underlies the extraordinary mechanical properties of spider dragline silk.</title>
        <authorList>
            <person name="Kono N."/>
            <person name="Nakamura H."/>
            <person name="Mori M."/>
            <person name="Yoshida Y."/>
            <person name="Ohtoshi R."/>
            <person name="Malay A.D."/>
            <person name="Moran D.A.P."/>
            <person name="Tomita M."/>
            <person name="Numata K."/>
            <person name="Arakawa K."/>
        </authorList>
    </citation>
    <scope>NUCLEOTIDE SEQUENCE</scope>
</reference>
<gene>
    <name evidence="2" type="primary">AVEN_135741_1</name>
    <name evidence="2" type="ORF">NPIL_585601</name>
</gene>
<feature type="transmembrane region" description="Helical" evidence="1">
    <location>
        <begin position="267"/>
        <end position="286"/>
    </location>
</feature>
<evidence type="ECO:0000256" key="1">
    <source>
        <dbReference type="SAM" id="Phobius"/>
    </source>
</evidence>
<dbReference type="EMBL" id="BMAW01044825">
    <property type="protein sequence ID" value="GFS46553.1"/>
    <property type="molecule type" value="Genomic_DNA"/>
</dbReference>
<feature type="transmembrane region" description="Helical" evidence="1">
    <location>
        <begin position="98"/>
        <end position="116"/>
    </location>
</feature>
<proteinExistence type="predicted"/>
<dbReference type="OrthoDB" id="6436076at2759"/>
<dbReference type="Proteomes" id="UP000887013">
    <property type="component" value="Unassembled WGS sequence"/>
</dbReference>
<evidence type="ECO:0000313" key="2">
    <source>
        <dbReference type="EMBL" id="GFS46553.1"/>
    </source>
</evidence>
<keyword evidence="3" id="KW-1185">Reference proteome</keyword>
<dbReference type="AlphaFoldDB" id="A0A8X6MEX6"/>
<keyword evidence="1" id="KW-1133">Transmembrane helix</keyword>
<feature type="transmembrane region" description="Helical" evidence="1">
    <location>
        <begin position="70"/>
        <end position="91"/>
    </location>
</feature>
<sequence length="395" mass="45169">MQFNTEYYDSPIFKVSSIPFNMIKCLEIKLGDEDLKNEVSSIPKYLFKSICWIGLVEQSDKCLLYRTTTALFQFAIVFISLSMWISSFIAFDTQNFKITIAYVIGYSFALGVYFSMRHKRKILTTTLRKLNQFPGPSGEKINFAILLLCCIPFVYSILKPVVYNDARAIRFEAYGYYVENRVAQIVLISIKSFFYALVQPTSTTLIALLYCTLCQRCCVLLNHISQVIQLTSPDAFSYSRQMDVLKCKIKIDEILDSIQNVFSLPSFFMIVANFFTTGTVIGWFLFLDSSIYQLNEIAESVYHITTDFGCMIVVLWVAGGIPVQLEKLKDTFYKTLSLRYIFRCSVEEPQLKKELFGKINFVLTGCDVISFKKSTILTVCGTLLTYTVLIVSTKS</sequence>
<organism evidence="2 3">
    <name type="scientific">Nephila pilipes</name>
    <name type="common">Giant wood spider</name>
    <name type="synonym">Nephila maculata</name>
    <dbReference type="NCBI Taxonomy" id="299642"/>
    <lineage>
        <taxon>Eukaryota</taxon>
        <taxon>Metazoa</taxon>
        <taxon>Ecdysozoa</taxon>
        <taxon>Arthropoda</taxon>
        <taxon>Chelicerata</taxon>
        <taxon>Arachnida</taxon>
        <taxon>Araneae</taxon>
        <taxon>Araneomorphae</taxon>
        <taxon>Entelegynae</taxon>
        <taxon>Araneoidea</taxon>
        <taxon>Nephilidae</taxon>
        <taxon>Nephila</taxon>
    </lineage>
</organism>
<name>A0A8X6MEX6_NEPPI</name>
<feature type="transmembrane region" description="Helical" evidence="1">
    <location>
        <begin position="141"/>
        <end position="158"/>
    </location>
</feature>